<organism evidence="2 3">
    <name type="scientific">Silurus meridionalis</name>
    <name type="common">Southern catfish</name>
    <name type="synonym">Silurus soldatovi meridionalis</name>
    <dbReference type="NCBI Taxonomy" id="175797"/>
    <lineage>
        <taxon>Eukaryota</taxon>
        <taxon>Metazoa</taxon>
        <taxon>Chordata</taxon>
        <taxon>Craniata</taxon>
        <taxon>Vertebrata</taxon>
        <taxon>Euteleostomi</taxon>
        <taxon>Actinopterygii</taxon>
        <taxon>Neopterygii</taxon>
        <taxon>Teleostei</taxon>
        <taxon>Ostariophysi</taxon>
        <taxon>Siluriformes</taxon>
        <taxon>Siluridae</taxon>
        <taxon>Silurus</taxon>
    </lineage>
</organism>
<dbReference type="EMBL" id="JABFDY010000021">
    <property type="protein sequence ID" value="KAF7691765.1"/>
    <property type="molecule type" value="Genomic_DNA"/>
</dbReference>
<dbReference type="PANTHER" id="PTHR46731:SF1">
    <property type="entry name" value="F-BOX ONLY PROTEIN 15"/>
    <property type="match status" value="1"/>
</dbReference>
<dbReference type="GO" id="GO:0019005">
    <property type="term" value="C:SCF ubiquitin ligase complex"/>
    <property type="evidence" value="ECO:0007669"/>
    <property type="project" value="TreeGrafter"/>
</dbReference>
<dbReference type="Gene3D" id="1.20.1280.50">
    <property type="match status" value="1"/>
</dbReference>
<dbReference type="InterPro" id="IPR036047">
    <property type="entry name" value="F-box-like_dom_sf"/>
</dbReference>
<dbReference type="InterPro" id="IPR001810">
    <property type="entry name" value="F-box_dom"/>
</dbReference>
<evidence type="ECO:0000313" key="3">
    <source>
        <dbReference type="Proteomes" id="UP000606274"/>
    </source>
</evidence>
<dbReference type="PROSITE" id="PS50181">
    <property type="entry name" value="FBOX"/>
    <property type="match status" value="1"/>
</dbReference>
<comment type="caution">
    <text evidence="2">The sequence shown here is derived from an EMBL/GenBank/DDBJ whole genome shotgun (WGS) entry which is preliminary data.</text>
</comment>
<accession>A0A8T0AJG3</accession>
<dbReference type="CDD" id="cd22093">
    <property type="entry name" value="F-box_FBXO15"/>
    <property type="match status" value="1"/>
</dbReference>
<reference evidence="2" key="1">
    <citation type="submission" date="2020-08" db="EMBL/GenBank/DDBJ databases">
        <title>Chromosome-level assembly of Southern catfish (Silurus meridionalis) provides insights into visual adaptation to the nocturnal and benthic lifestyles.</title>
        <authorList>
            <person name="Zhang Y."/>
            <person name="Wang D."/>
            <person name="Peng Z."/>
        </authorList>
    </citation>
    <scope>NUCLEOTIDE SEQUENCE</scope>
    <source>
        <strain evidence="2">SWU-2019-XX</strain>
        <tissue evidence="2">Muscle</tissue>
    </source>
</reference>
<dbReference type="Pfam" id="PF12937">
    <property type="entry name" value="F-box-like"/>
    <property type="match status" value="1"/>
</dbReference>
<sequence length="474" mass="55446">MVQEKAGLNSQRLKCIMAQRSSKCPRRPPKSVRGINYIERMPPEITEMIFSYLDEGSLFCLSFVNKHFYELAENSVMWYRFYTWYRAKSKTSRLIKEVTDGMDMGSIQEMPNGYWRRLFFKELIGHDGSWKWKKKLRSINFYTGLPSRTAKVIRDLELMWEITVRDARGRENRIKHSHVYFNRASLTVVWNSGNWPILDKPTTLEIHGVRLLPIYCPSTWRPGCRSLLKTVVVKKEGGKVLASDKLISLLYIEKGVTIGVWQKDQEIAFVLVNLHYHKLVERHFRGSSTISYEPIERQASYNDIDPEYGLHGYTLHLELHNGEESIASLKFAQLYCRKDKIYGEFIPLHVISAENSSGHTPLCEKIRLPWQTESLQGHIEQCCMFTLTVLTEAQTPFWCVTAPVAITKSNRQDVSFDYDAESFFMEYQDSDGKLEIQLEWIENQKQFVMVNMLVFLSLRKVNSHFRCNYIPRDI</sequence>
<proteinExistence type="predicted"/>
<name>A0A8T0AJG3_SILME</name>
<dbReference type="Proteomes" id="UP000606274">
    <property type="component" value="Unassembled WGS sequence"/>
</dbReference>
<dbReference type="PANTHER" id="PTHR46731">
    <property type="entry name" value="F-BOX ONLY PROTEIN 15"/>
    <property type="match status" value="1"/>
</dbReference>
<dbReference type="OrthoDB" id="3219396at2759"/>
<evidence type="ECO:0000313" key="2">
    <source>
        <dbReference type="EMBL" id="KAF7691765.1"/>
    </source>
</evidence>
<dbReference type="SUPFAM" id="SSF81383">
    <property type="entry name" value="F-box domain"/>
    <property type="match status" value="1"/>
</dbReference>
<keyword evidence="3" id="KW-1185">Reference proteome</keyword>
<gene>
    <name evidence="2" type="ORF">HF521_010732</name>
</gene>
<dbReference type="SMART" id="SM00256">
    <property type="entry name" value="FBOX"/>
    <property type="match status" value="1"/>
</dbReference>
<dbReference type="AlphaFoldDB" id="A0A8T0AJG3"/>
<feature type="domain" description="F-box" evidence="1">
    <location>
        <begin position="35"/>
        <end position="81"/>
    </location>
</feature>
<evidence type="ECO:0000259" key="1">
    <source>
        <dbReference type="PROSITE" id="PS50181"/>
    </source>
</evidence>
<protein>
    <recommendedName>
        <fullName evidence="1">F-box domain-containing protein</fullName>
    </recommendedName>
</protein>